<dbReference type="Pfam" id="PF01268">
    <property type="entry name" value="FTHFS"/>
    <property type="match status" value="1"/>
</dbReference>
<comment type="subcellular location">
    <subcellularLocation>
        <location evidence="1">Cytoplasm</location>
    </subcellularLocation>
</comment>
<dbReference type="FunFam" id="3.40.50.10860:FF:000005">
    <property type="entry name" value="C-1-tetrahydrofolate synthase, cytoplasmic, putative"/>
    <property type="match status" value="1"/>
</dbReference>
<dbReference type="GO" id="GO:0004477">
    <property type="term" value="F:methenyltetrahydrofolate cyclohydrolase activity"/>
    <property type="evidence" value="ECO:0007669"/>
    <property type="project" value="UniProtKB-EC"/>
</dbReference>
<dbReference type="FunFam" id="3.10.410.10:FF:000001">
    <property type="entry name" value="Putative formate--tetrahydrofolate ligase"/>
    <property type="match status" value="1"/>
</dbReference>
<protein>
    <recommendedName>
        <fullName evidence="9">C-1-tetrahydrofolate synthase, cytoplasmic</fullName>
        <ecNumber evidence="8">1.5.1.5</ecNumber>
        <ecNumber evidence="7">3.5.4.9</ecNumber>
        <ecNumber evidence="6">6.3.4.3</ecNumber>
    </recommendedName>
</protein>
<dbReference type="InterPro" id="IPR000672">
    <property type="entry name" value="THF_DH/CycHdrlase"/>
</dbReference>
<dbReference type="PANTHER" id="PTHR48099:SF5">
    <property type="entry name" value="C-1-TETRAHYDROFOLATE SYNTHASE, CYTOPLASMIC"/>
    <property type="match status" value="1"/>
</dbReference>
<dbReference type="InterPro" id="IPR020867">
    <property type="entry name" value="THF_DH/CycHdrlase_CS"/>
</dbReference>
<dbReference type="EC" id="1.5.1.5" evidence="8"/>
<evidence type="ECO:0000259" key="22">
    <source>
        <dbReference type="Pfam" id="PF02882"/>
    </source>
</evidence>
<dbReference type="InterPro" id="IPR020630">
    <property type="entry name" value="THF_DH/CycHdrlase_cat_dom"/>
</dbReference>
<comment type="pathway">
    <text evidence="2">One-carbon metabolism; tetrahydrofolate interconversion.</text>
</comment>
<dbReference type="Pfam" id="PF00763">
    <property type="entry name" value="THF_DHG_CYH"/>
    <property type="match status" value="1"/>
</dbReference>
<dbReference type="AlphaFoldDB" id="A0A7J7KN88"/>
<dbReference type="GO" id="GO:0006164">
    <property type="term" value="P:purine nucleotide biosynthetic process"/>
    <property type="evidence" value="ECO:0007669"/>
    <property type="project" value="UniProtKB-ARBA"/>
</dbReference>
<evidence type="ECO:0000256" key="7">
    <source>
        <dbReference type="ARBA" id="ARBA00012776"/>
    </source>
</evidence>
<dbReference type="SUPFAM" id="SSF53223">
    <property type="entry name" value="Aminoacid dehydrogenase-like, N-terminal domain"/>
    <property type="match status" value="1"/>
</dbReference>
<dbReference type="Gene3D" id="3.40.50.300">
    <property type="entry name" value="P-loop containing nucleotide triphosphate hydrolases"/>
    <property type="match status" value="2"/>
</dbReference>
<dbReference type="GO" id="GO:0009257">
    <property type="term" value="P:10-formyltetrahydrofolate biosynthetic process"/>
    <property type="evidence" value="ECO:0007669"/>
    <property type="project" value="UniProtKB-ARBA"/>
</dbReference>
<dbReference type="GO" id="GO:0005524">
    <property type="term" value="F:ATP binding"/>
    <property type="evidence" value="ECO:0007669"/>
    <property type="project" value="UniProtKB-KW"/>
</dbReference>
<gene>
    <name evidence="23" type="ORF">EB796_002090</name>
</gene>
<dbReference type="FunFam" id="3.40.50.300:FF:001123">
    <property type="entry name" value="C-1-tetrahydrofolate synthase, cytoplasmic isoform X2"/>
    <property type="match status" value="1"/>
</dbReference>
<dbReference type="PROSITE" id="PS00766">
    <property type="entry name" value="THF_DHG_CYH_1"/>
    <property type="match status" value="1"/>
</dbReference>
<dbReference type="FunFam" id="3.40.50.720:FF:000006">
    <property type="entry name" value="Bifunctional protein FolD"/>
    <property type="match status" value="1"/>
</dbReference>
<dbReference type="HAMAP" id="MF_01576">
    <property type="entry name" value="THF_DHG_CYH"/>
    <property type="match status" value="1"/>
</dbReference>
<dbReference type="GO" id="GO:0004488">
    <property type="term" value="F:methylenetetrahydrofolate dehydrogenase (NADP+) activity"/>
    <property type="evidence" value="ECO:0007669"/>
    <property type="project" value="UniProtKB-EC"/>
</dbReference>
<keyword evidence="11" id="KW-0554">One-carbon metabolism</keyword>
<dbReference type="PROSITE" id="PS00721">
    <property type="entry name" value="FTHFS_1"/>
    <property type="match status" value="1"/>
</dbReference>
<evidence type="ECO:0000256" key="12">
    <source>
        <dbReference type="ARBA" id="ARBA00022598"/>
    </source>
</evidence>
<dbReference type="HAMAP" id="MF_01543">
    <property type="entry name" value="FTHFS"/>
    <property type="match status" value="1"/>
</dbReference>
<dbReference type="PANTHER" id="PTHR48099">
    <property type="entry name" value="C-1-TETRAHYDROFOLATE SYNTHASE, CYTOPLASMIC-RELATED"/>
    <property type="match status" value="1"/>
</dbReference>
<organism evidence="23 24">
    <name type="scientific">Bugula neritina</name>
    <name type="common">Brown bryozoan</name>
    <name type="synonym">Sertularia neritina</name>
    <dbReference type="NCBI Taxonomy" id="10212"/>
    <lineage>
        <taxon>Eukaryota</taxon>
        <taxon>Metazoa</taxon>
        <taxon>Spiralia</taxon>
        <taxon>Lophotrochozoa</taxon>
        <taxon>Bryozoa</taxon>
        <taxon>Gymnolaemata</taxon>
        <taxon>Cheilostomatida</taxon>
        <taxon>Flustrina</taxon>
        <taxon>Buguloidea</taxon>
        <taxon>Bugulidae</taxon>
        <taxon>Bugula</taxon>
    </lineage>
</organism>
<comment type="catalytic activity">
    <reaction evidence="19">
        <text>(6R)-5,10-methenyltetrahydrofolate + H2O = (6R)-10-formyltetrahydrofolate + H(+)</text>
        <dbReference type="Rhea" id="RHEA:23700"/>
        <dbReference type="ChEBI" id="CHEBI:15377"/>
        <dbReference type="ChEBI" id="CHEBI:15378"/>
        <dbReference type="ChEBI" id="CHEBI:57455"/>
        <dbReference type="ChEBI" id="CHEBI:195366"/>
        <dbReference type="EC" id="3.5.4.9"/>
    </reaction>
</comment>
<feature type="domain" description="Tetrahydrofolate dehydrogenase/cyclohydrolase NAD(P)-binding" evidence="22">
    <location>
        <begin position="144"/>
        <end position="306"/>
    </location>
</feature>
<keyword evidence="16" id="KW-0521">NADP</keyword>
<dbReference type="InterPro" id="IPR020631">
    <property type="entry name" value="THF_DH/CycHdrlase_NAD-bd_dom"/>
</dbReference>
<dbReference type="FunFam" id="3.40.50.300:FF:000245">
    <property type="entry name" value="C-1-tetrahydrofolate synthase, cytoplasmic"/>
    <property type="match status" value="1"/>
</dbReference>
<comment type="similarity">
    <text evidence="4">In the C-terminal section; belongs to the formate--tetrahydrofolate ligase family.</text>
</comment>
<evidence type="ECO:0000256" key="2">
    <source>
        <dbReference type="ARBA" id="ARBA00004777"/>
    </source>
</evidence>
<dbReference type="GO" id="GO:0005829">
    <property type="term" value="C:cytosol"/>
    <property type="evidence" value="ECO:0007669"/>
    <property type="project" value="UniProtKB-ARBA"/>
</dbReference>
<evidence type="ECO:0000256" key="15">
    <source>
        <dbReference type="ARBA" id="ARBA00022840"/>
    </source>
</evidence>
<evidence type="ECO:0000256" key="10">
    <source>
        <dbReference type="ARBA" id="ARBA00022490"/>
    </source>
</evidence>
<reference evidence="23" key="1">
    <citation type="submission" date="2020-06" db="EMBL/GenBank/DDBJ databases">
        <title>Draft genome of Bugula neritina, a colonial animal packing powerful symbionts and potential medicines.</title>
        <authorList>
            <person name="Rayko M."/>
        </authorList>
    </citation>
    <scope>NUCLEOTIDE SEQUENCE [LARGE SCALE GENOMIC DNA]</scope>
    <source>
        <strain evidence="23">Kwan_BN1</strain>
    </source>
</reference>
<evidence type="ECO:0000256" key="9">
    <source>
        <dbReference type="ARBA" id="ARBA00017592"/>
    </source>
</evidence>
<feature type="domain" description="Tetrahydrofolate dehydrogenase/cyclohydrolase catalytic" evidence="21">
    <location>
        <begin position="5"/>
        <end position="123"/>
    </location>
</feature>
<evidence type="ECO:0000256" key="16">
    <source>
        <dbReference type="ARBA" id="ARBA00022857"/>
    </source>
</evidence>
<evidence type="ECO:0000256" key="5">
    <source>
        <dbReference type="ARBA" id="ARBA00011738"/>
    </source>
</evidence>
<dbReference type="CDD" id="cd01080">
    <property type="entry name" value="NAD_bind_m-THF_DH_Cyclohyd"/>
    <property type="match status" value="1"/>
</dbReference>
<dbReference type="CDD" id="cd00477">
    <property type="entry name" value="FTHFS"/>
    <property type="match status" value="1"/>
</dbReference>
<dbReference type="InterPro" id="IPR046346">
    <property type="entry name" value="Aminoacid_DH-like_N_sf"/>
</dbReference>
<dbReference type="InterPro" id="IPR036291">
    <property type="entry name" value="NAD(P)-bd_dom_sf"/>
</dbReference>
<keyword evidence="24" id="KW-1185">Reference proteome</keyword>
<keyword evidence="15" id="KW-0067">ATP-binding</keyword>
<evidence type="ECO:0000256" key="3">
    <source>
        <dbReference type="ARBA" id="ARBA00005559"/>
    </source>
</evidence>
<dbReference type="SUPFAM" id="SSF52540">
    <property type="entry name" value="P-loop containing nucleoside triphosphate hydrolases"/>
    <property type="match status" value="1"/>
</dbReference>
<evidence type="ECO:0000256" key="18">
    <source>
        <dbReference type="ARBA" id="ARBA00023268"/>
    </source>
</evidence>
<evidence type="ECO:0000313" key="24">
    <source>
        <dbReference type="Proteomes" id="UP000593567"/>
    </source>
</evidence>
<dbReference type="GO" id="GO:0006555">
    <property type="term" value="P:methionine metabolic process"/>
    <property type="evidence" value="ECO:0007669"/>
    <property type="project" value="UniProtKB-ARBA"/>
</dbReference>
<evidence type="ECO:0000256" key="13">
    <source>
        <dbReference type="ARBA" id="ARBA00022741"/>
    </source>
</evidence>
<keyword evidence="18" id="KW-0511">Multifunctional enzyme</keyword>
<dbReference type="InterPro" id="IPR000559">
    <property type="entry name" value="Formate_THF_ligase"/>
</dbReference>
<dbReference type="PRINTS" id="PR00085">
    <property type="entry name" value="THFDHDRGNASE"/>
</dbReference>
<comment type="subunit">
    <text evidence="5">Homodimer.</text>
</comment>
<dbReference type="EMBL" id="VXIV02000231">
    <property type="protein sequence ID" value="KAF6039603.1"/>
    <property type="molecule type" value="Genomic_DNA"/>
</dbReference>
<evidence type="ECO:0000256" key="11">
    <source>
        <dbReference type="ARBA" id="ARBA00022563"/>
    </source>
</evidence>
<dbReference type="InterPro" id="IPR020628">
    <property type="entry name" value="Formate_THF_ligase_CS"/>
</dbReference>
<evidence type="ECO:0000256" key="1">
    <source>
        <dbReference type="ARBA" id="ARBA00004496"/>
    </source>
</evidence>
<evidence type="ECO:0000256" key="20">
    <source>
        <dbReference type="ARBA" id="ARBA00049033"/>
    </source>
</evidence>
<dbReference type="PROSITE" id="PS00722">
    <property type="entry name" value="FTHFS_2"/>
    <property type="match status" value="1"/>
</dbReference>
<name>A0A7J7KN88_BUGNE</name>
<evidence type="ECO:0000256" key="14">
    <source>
        <dbReference type="ARBA" id="ARBA00022801"/>
    </source>
</evidence>
<dbReference type="Pfam" id="PF02882">
    <property type="entry name" value="THF_DHG_CYH_C"/>
    <property type="match status" value="1"/>
</dbReference>
<dbReference type="GO" id="GO:0004329">
    <property type="term" value="F:formate-tetrahydrofolate ligase activity"/>
    <property type="evidence" value="ECO:0007669"/>
    <property type="project" value="UniProtKB-EC"/>
</dbReference>
<keyword evidence="13" id="KW-0547">Nucleotide-binding</keyword>
<dbReference type="InterPro" id="IPR027417">
    <property type="entry name" value="P-loop_NTPase"/>
</dbReference>
<dbReference type="UniPathway" id="UPA00193"/>
<accession>A0A7J7KN88</accession>
<dbReference type="EC" id="3.5.4.9" evidence="7"/>
<evidence type="ECO:0000256" key="4">
    <source>
        <dbReference type="ARBA" id="ARBA00006985"/>
    </source>
</evidence>
<keyword evidence="17" id="KW-0560">Oxidoreductase</keyword>
<comment type="similarity">
    <text evidence="3">In the N-terminal section; belongs to the tetrahydrofolate dehydrogenase/cyclohydrolase family.</text>
</comment>
<evidence type="ECO:0000256" key="17">
    <source>
        <dbReference type="ARBA" id="ARBA00023002"/>
    </source>
</evidence>
<evidence type="ECO:0000256" key="8">
    <source>
        <dbReference type="ARBA" id="ARBA00012859"/>
    </source>
</evidence>
<dbReference type="PROSITE" id="PS00767">
    <property type="entry name" value="THF_DHG_CYH_2"/>
    <property type="match status" value="1"/>
</dbReference>
<evidence type="ECO:0000259" key="21">
    <source>
        <dbReference type="Pfam" id="PF00763"/>
    </source>
</evidence>
<dbReference type="Gene3D" id="3.40.50.720">
    <property type="entry name" value="NAD(P)-binding Rossmann-like Domain"/>
    <property type="match status" value="1"/>
</dbReference>
<keyword evidence="10" id="KW-0963">Cytoplasm</keyword>
<keyword evidence="12" id="KW-0436">Ligase</keyword>
<evidence type="ECO:0000256" key="19">
    <source>
        <dbReference type="ARBA" id="ARBA00036357"/>
    </source>
</evidence>
<dbReference type="Proteomes" id="UP000593567">
    <property type="component" value="Unassembled WGS sequence"/>
</dbReference>
<dbReference type="FunFam" id="1.10.8.770:FF:000001">
    <property type="entry name" value="Methylenetetrahydrofolate dehydrogenase (NADP+ dependent) 1 like"/>
    <property type="match status" value="1"/>
</dbReference>
<dbReference type="EC" id="6.3.4.3" evidence="6"/>
<keyword evidence="14" id="KW-0378">Hydrolase</keyword>
<proteinExistence type="inferred from homology"/>
<dbReference type="OrthoDB" id="1845775at2759"/>
<dbReference type="SUPFAM" id="SSF51735">
    <property type="entry name" value="NAD(P)-binding Rossmann-fold domains"/>
    <property type="match status" value="1"/>
</dbReference>
<dbReference type="Gene3D" id="3.40.50.10860">
    <property type="entry name" value="Leucine Dehydrogenase, chain A, domain 1"/>
    <property type="match status" value="1"/>
</dbReference>
<comment type="caution">
    <text evidence="23">The sequence shown here is derived from an EMBL/GenBank/DDBJ whole genome shotgun (WGS) entry which is preliminary data.</text>
</comment>
<evidence type="ECO:0000313" key="23">
    <source>
        <dbReference type="EMBL" id="KAF6039603.1"/>
    </source>
</evidence>
<dbReference type="GO" id="GO:0046655">
    <property type="term" value="P:folic acid metabolic process"/>
    <property type="evidence" value="ECO:0007669"/>
    <property type="project" value="UniProtKB-ARBA"/>
</dbReference>
<dbReference type="Gene3D" id="3.10.410.10">
    <property type="entry name" value="Formyltetrahydrofolate synthetase, domain 3"/>
    <property type="match status" value="1"/>
</dbReference>
<comment type="catalytic activity">
    <reaction evidence="20">
        <text>(6S)-5,6,7,8-tetrahydrofolate + formate + ATP = (6R)-10-formyltetrahydrofolate + ADP + phosphate</text>
        <dbReference type="Rhea" id="RHEA:20221"/>
        <dbReference type="ChEBI" id="CHEBI:15740"/>
        <dbReference type="ChEBI" id="CHEBI:30616"/>
        <dbReference type="ChEBI" id="CHEBI:43474"/>
        <dbReference type="ChEBI" id="CHEBI:57453"/>
        <dbReference type="ChEBI" id="CHEBI:195366"/>
        <dbReference type="ChEBI" id="CHEBI:456216"/>
        <dbReference type="EC" id="6.3.4.3"/>
    </reaction>
</comment>
<dbReference type="GO" id="GO:0035999">
    <property type="term" value="P:tetrahydrofolate interconversion"/>
    <property type="evidence" value="ECO:0007669"/>
    <property type="project" value="UniProtKB-UniPathway"/>
</dbReference>
<evidence type="ECO:0000256" key="6">
    <source>
        <dbReference type="ARBA" id="ARBA00012295"/>
    </source>
</evidence>
<sequence length="946" mass="100958">MARLISGKEVSREVLDGIKAGIAAARGKHADFSAGLAIVQVGDLAESNVYIGKKIQSCKDVGIDARLVKLSKSSTQSQVLETVNSLNADSSIHGIIVQLPLDTNQTIDSHLVTNSISAEKDVDGLTSLNAGHLAQGDLARCIPPCTPNGCMELIKKSGVTIAGAKAVVIGRSKIVGAPMAALLTWHNASVTVVIVRLKTWLKLLVLIFLLIYNTFLLNCSEADILVVAIGRGEMVTGDFIKPGAVVIDCGINSIEDATRKSGRRLVGDVHFESASNVAGAITPVPGGVGPMTVAMLLRNTYDIALRAYEEQNKWRVSLMPLHLKSPVPSDIDVAKAHTPKDISQLVGEIGLLPSEVELYGKKKAKVMLNILKRLSNRKNGRYVVVAGITPTPLGEGKSTTTIGLVQALGTHAKRNVFACVRQPSQGPTFGIKGGAAGGGYSQVIPMDEFNLHLTGDIHAITAANNLLAAQLDARMFHESTQTDSALYNRLVPSKKGVRKFSDIQLRRLTRLGIDKTDPSSLSEEEITKFVRLDIDPSTITWQRVIDTNDRFLRKITVGQSPTEQGKTRETQFDITVASEIMAVLALTTSLEDMRERLGKMVVASDKNGGPVSADDLGVTGALTVLMKDAIKPNLMQTLEGQPVFVHAGPFANIAHGNSSIIADKIALKLVGEDGFVVTEAGFGADIGMEKFFNIKCRYSDLVPNAVVLVATVRALKMHGGGPTVTAGAPIAAVYGEENLELVEKGCSNLAKQIENANKFGIPVVVAINKFSSDSVNELELVKKIAKSSGAFNAVICSHWAEGGAGAAELASAVIEATAQPSEFKFLYPLDLSLEEKITTIAKEIYGADGITLSEEAQKKIESYTRQGFGHLPICMAKTHLSLSANPSLKGRPTGFTIPIRDVRASVGAGFIYPLVGTMSTMPGLSTRPCFYDIDIDLETEEVLGLM</sequence>